<evidence type="ECO:0000256" key="5">
    <source>
        <dbReference type="ARBA" id="ARBA00022882"/>
    </source>
</evidence>
<evidence type="ECO:0000259" key="13">
    <source>
        <dbReference type="Pfam" id="PF17655"/>
    </source>
</evidence>
<evidence type="ECO:0000256" key="1">
    <source>
        <dbReference type="ARBA" id="ARBA00004141"/>
    </source>
</evidence>
<dbReference type="PANTHER" id="PTHR11767">
    <property type="entry name" value="INWARD RECTIFIER POTASSIUM CHANNEL"/>
    <property type="match status" value="1"/>
</dbReference>
<feature type="transmembrane region" description="Helical" evidence="11">
    <location>
        <begin position="125"/>
        <end position="153"/>
    </location>
</feature>
<dbReference type="Gene3D" id="2.60.40.1400">
    <property type="entry name" value="G protein-activated inward rectifier potassium channel 1"/>
    <property type="match status" value="1"/>
</dbReference>
<dbReference type="GO" id="GO:1990573">
    <property type="term" value="P:potassium ion import across plasma membrane"/>
    <property type="evidence" value="ECO:0007669"/>
    <property type="project" value="TreeGrafter"/>
</dbReference>
<dbReference type="InterPro" id="IPR016449">
    <property type="entry name" value="K_chnl_inward-rec_Kir"/>
</dbReference>
<keyword evidence="5" id="KW-0851">Voltage-gated channel</keyword>
<dbReference type="SUPFAM" id="SSF81324">
    <property type="entry name" value="Voltage-gated potassium channels"/>
    <property type="match status" value="1"/>
</dbReference>
<keyword evidence="4 11" id="KW-0812">Transmembrane</keyword>
<name>A0A3M9NEN8_9BACT</name>
<dbReference type="Pfam" id="PF17655">
    <property type="entry name" value="IRK_C"/>
    <property type="match status" value="1"/>
</dbReference>
<feature type="domain" description="Potassium channel" evidence="12">
    <location>
        <begin position="73"/>
        <end position="151"/>
    </location>
</feature>
<proteinExistence type="predicted"/>
<evidence type="ECO:0000313" key="15">
    <source>
        <dbReference type="Proteomes" id="UP000267223"/>
    </source>
</evidence>
<evidence type="ECO:0000256" key="3">
    <source>
        <dbReference type="ARBA" id="ARBA00022538"/>
    </source>
</evidence>
<protein>
    <submittedName>
        <fullName evidence="14">Inward rectifier potassium channel Irk</fullName>
    </submittedName>
</protein>
<evidence type="ECO:0000256" key="6">
    <source>
        <dbReference type="ARBA" id="ARBA00022958"/>
    </source>
</evidence>
<gene>
    <name evidence="14" type="ORF">EFY79_12015</name>
</gene>
<comment type="caution">
    <text evidence="14">The sequence shown here is derived from an EMBL/GenBank/DDBJ whole genome shotgun (WGS) entry which is preliminary data.</text>
</comment>
<evidence type="ECO:0000256" key="2">
    <source>
        <dbReference type="ARBA" id="ARBA00022448"/>
    </source>
</evidence>
<feature type="transmembrane region" description="Helical" evidence="11">
    <location>
        <begin position="64"/>
        <end position="86"/>
    </location>
</feature>
<keyword evidence="15" id="KW-1185">Reference proteome</keyword>
<keyword evidence="7 11" id="KW-1133">Transmembrane helix</keyword>
<dbReference type="RefSeq" id="WP_123120963.1">
    <property type="nucleotide sequence ID" value="NZ_RJJR01000009.1"/>
</dbReference>
<sequence length="325" mass="36660">MIKNRKLNPKAKSEINTGFGINSSDYGGRFLNKNGQPNIEKRGLGYFEKISFYHILLTMPRWKFFGTILIFYFLINLTFGTIYFLLGVTEFAGIPTHSRFDEFAESFFFSCQTFTTVGYGGISPIGFLAGVFSSFEALIGLLSVAVVTGLLYGRFSKPKAYLRFSEKALLAPFHGGKAIMFRLAPFKNTILTDAEAKVSLGLIVEEDGKLVNKFFQLSLEYNSINSLTLNWTIVHPITETSPFYNFTKDDFKNSRGEIMVYVKAFDDMFSNTVVARTSYTLDEIIIGAAFEPMYHRSSKQNKTILHLNKLNSFSMVEAGLDDPLK</sequence>
<dbReference type="PRINTS" id="PR01320">
    <property type="entry name" value="KIRCHANNEL"/>
</dbReference>
<accession>A0A3M9NEN8</accession>
<keyword evidence="3" id="KW-0633">Potassium transport</keyword>
<evidence type="ECO:0000256" key="10">
    <source>
        <dbReference type="ARBA" id="ARBA00023303"/>
    </source>
</evidence>
<dbReference type="EMBL" id="RJJR01000009">
    <property type="protein sequence ID" value="RNI35683.1"/>
    <property type="molecule type" value="Genomic_DNA"/>
</dbReference>
<feature type="domain" description="Inward rectifier potassium channel C-terminal" evidence="13">
    <location>
        <begin position="162"/>
        <end position="316"/>
    </location>
</feature>
<keyword evidence="6" id="KW-0630">Potassium</keyword>
<dbReference type="GO" id="GO:0034765">
    <property type="term" value="P:regulation of monoatomic ion transmembrane transport"/>
    <property type="evidence" value="ECO:0007669"/>
    <property type="project" value="TreeGrafter"/>
</dbReference>
<keyword evidence="9 11" id="KW-0472">Membrane</keyword>
<organism evidence="14 15">
    <name type="scientific">Hanamia caeni</name>
    <dbReference type="NCBI Taxonomy" id="2294116"/>
    <lineage>
        <taxon>Bacteria</taxon>
        <taxon>Pseudomonadati</taxon>
        <taxon>Bacteroidota</taxon>
        <taxon>Chitinophagia</taxon>
        <taxon>Chitinophagales</taxon>
        <taxon>Chitinophagaceae</taxon>
        <taxon>Hanamia</taxon>
    </lineage>
</organism>
<dbReference type="GO" id="GO:0005886">
    <property type="term" value="C:plasma membrane"/>
    <property type="evidence" value="ECO:0007669"/>
    <property type="project" value="TreeGrafter"/>
</dbReference>
<dbReference type="Pfam" id="PF07885">
    <property type="entry name" value="Ion_trans_2"/>
    <property type="match status" value="1"/>
</dbReference>
<dbReference type="SUPFAM" id="SSF81296">
    <property type="entry name" value="E set domains"/>
    <property type="match status" value="1"/>
</dbReference>
<dbReference type="InterPro" id="IPR014756">
    <property type="entry name" value="Ig_E-set"/>
</dbReference>
<dbReference type="PANTHER" id="PTHR11767:SF102">
    <property type="entry name" value="INWARDLY RECTIFYING POTASSIUM CHANNEL 1, ISOFORM F"/>
    <property type="match status" value="1"/>
</dbReference>
<evidence type="ECO:0000256" key="11">
    <source>
        <dbReference type="SAM" id="Phobius"/>
    </source>
</evidence>
<evidence type="ECO:0000256" key="7">
    <source>
        <dbReference type="ARBA" id="ARBA00022989"/>
    </source>
</evidence>
<evidence type="ECO:0000256" key="4">
    <source>
        <dbReference type="ARBA" id="ARBA00022692"/>
    </source>
</evidence>
<dbReference type="AlphaFoldDB" id="A0A3M9NEN8"/>
<dbReference type="Gene3D" id="1.10.287.70">
    <property type="match status" value="1"/>
</dbReference>
<keyword evidence="8" id="KW-0406">Ion transport</keyword>
<evidence type="ECO:0000256" key="9">
    <source>
        <dbReference type="ARBA" id="ARBA00023136"/>
    </source>
</evidence>
<evidence type="ECO:0000259" key="12">
    <source>
        <dbReference type="Pfam" id="PF07885"/>
    </source>
</evidence>
<reference evidence="14 15" key="1">
    <citation type="submission" date="2018-11" db="EMBL/GenBank/DDBJ databases">
        <title>Draft genome sequence of Ferruginibacter sp. BO-59.</title>
        <authorList>
            <person name="Im W.T."/>
        </authorList>
    </citation>
    <scope>NUCLEOTIDE SEQUENCE [LARGE SCALE GENOMIC DNA]</scope>
    <source>
        <strain evidence="14 15">BO-59</strain>
    </source>
</reference>
<evidence type="ECO:0000313" key="14">
    <source>
        <dbReference type="EMBL" id="RNI35683.1"/>
    </source>
</evidence>
<evidence type="ECO:0000256" key="8">
    <source>
        <dbReference type="ARBA" id="ARBA00023065"/>
    </source>
</evidence>
<keyword evidence="10 14" id="KW-0407">Ion channel</keyword>
<dbReference type="GO" id="GO:0005242">
    <property type="term" value="F:inward rectifier potassium channel activity"/>
    <property type="evidence" value="ECO:0007669"/>
    <property type="project" value="InterPro"/>
</dbReference>
<dbReference type="InterPro" id="IPR013518">
    <property type="entry name" value="K_chnl_inward-rec_Kir_cyto"/>
</dbReference>
<keyword evidence="2" id="KW-0813">Transport</keyword>
<dbReference type="Proteomes" id="UP000267223">
    <property type="component" value="Unassembled WGS sequence"/>
</dbReference>
<dbReference type="InterPro" id="IPR041647">
    <property type="entry name" value="IRK_C"/>
</dbReference>
<comment type="subcellular location">
    <subcellularLocation>
        <location evidence="1">Membrane</location>
        <topology evidence="1">Multi-pass membrane protein</topology>
    </subcellularLocation>
</comment>
<dbReference type="InterPro" id="IPR013099">
    <property type="entry name" value="K_chnl_dom"/>
</dbReference>
<dbReference type="GO" id="GO:0034702">
    <property type="term" value="C:monoatomic ion channel complex"/>
    <property type="evidence" value="ECO:0007669"/>
    <property type="project" value="UniProtKB-KW"/>
</dbReference>
<dbReference type="OrthoDB" id="9813518at2"/>